<dbReference type="Gene3D" id="3.40.50.1820">
    <property type="entry name" value="alpha/beta hydrolase"/>
    <property type="match status" value="1"/>
</dbReference>
<comment type="similarity">
    <text evidence="3">Belongs to the acetyltransferase family. ARD1 subfamily.</text>
</comment>
<accession>A0A9W8MVQ3</accession>
<dbReference type="SUPFAM" id="SSF55729">
    <property type="entry name" value="Acyl-CoA N-acyltransferases (Nat)"/>
    <property type="match status" value="1"/>
</dbReference>
<dbReference type="GO" id="GO:0031415">
    <property type="term" value="C:NatA complex"/>
    <property type="evidence" value="ECO:0007669"/>
    <property type="project" value="InterPro"/>
</dbReference>
<dbReference type="GO" id="GO:1990190">
    <property type="term" value="F:protein-N-terminal-glutamate acetyltransferase activity"/>
    <property type="evidence" value="ECO:0007669"/>
    <property type="project" value="TreeGrafter"/>
</dbReference>
<dbReference type="OrthoDB" id="2363873at2759"/>
<evidence type="ECO:0000259" key="4">
    <source>
        <dbReference type="PROSITE" id="PS51186"/>
    </source>
</evidence>
<protein>
    <recommendedName>
        <fullName evidence="4">N-acetyltransferase domain-containing protein</fullName>
    </recommendedName>
</protein>
<dbReference type="InterPro" id="IPR016181">
    <property type="entry name" value="Acyl_CoA_acyltransferase"/>
</dbReference>
<name>A0A9W8MVQ3_9AGAR</name>
<evidence type="ECO:0000313" key="6">
    <source>
        <dbReference type="Proteomes" id="UP001148786"/>
    </source>
</evidence>
<dbReference type="Pfam" id="PF00583">
    <property type="entry name" value="Acetyltransf_1"/>
    <property type="match status" value="1"/>
</dbReference>
<dbReference type="GO" id="GO:1990189">
    <property type="term" value="F:protein N-terminal-serine acetyltransferase activity"/>
    <property type="evidence" value="ECO:0007669"/>
    <property type="project" value="TreeGrafter"/>
</dbReference>
<reference evidence="5" key="1">
    <citation type="submission" date="2022-07" db="EMBL/GenBank/DDBJ databases">
        <title>Genome Sequence of Agrocybe chaxingu.</title>
        <authorList>
            <person name="Buettner E."/>
        </authorList>
    </citation>
    <scope>NUCLEOTIDE SEQUENCE</scope>
    <source>
        <strain evidence="5">MP-N11</strain>
    </source>
</reference>
<dbReference type="CDD" id="cd04301">
    <property type="entry name" value="NAT_SF"/>
    <property type="match status" value="1"/>
</dbReference>
<sequence>MKSRPRPIFYLRETDIHWDDNDNIDTHPIPLRGQQLVFRHHEVHIAYSTFSRLLRDDPTLDLEAIDGSPFDKASWLSSDQSSDAAKVRYKDNIVLTGHSFGGCTVLSLLSTKPLEGHLAIPVERAVILDPWLEPLPSPGPAPFPRGEAVGGVLATEKSVRSSVEGVLTTANGIPNARSPHPRMLVINSEAFTIWKDHFARLQEVVASWEPEGGKILTLVGSAHVSFSDFPVLPIIRKKTAQPILDTIAKLSLAFLDDKLDEALETLPKTKMEVKIVGVKKDGKPKRKLISKMNVRPMRVDDLMGMQACNLQNLPENYTMRYYMYHAMTWPSLSYVAEDHKGRIVGYILAKMEEELKEGEEPHGHVTSLSVLRSYRRLGLAKKLMVQSQEAMRNMYNACYISLHVRKSNRAALGLYKDALGFSMKGVEKGYCESLSSLLKTYANGALQQ</sequence>
<dbReference type="PROSITE" id="PS51186">
    <property type="entry name" value="GNAT"/>
    <property type="match status" value="1"/>
</dbReference>
<evidence type="ECO:0000256" key="2">
    <source>
        <dbReference type="ARBA" id="ARBA00023315"/>
    </source>
</evidence>
<proteinExistence type="inferred from homology"/>
<keyword evidence="2" id="KW-0012">Acyltransferase</keyword>
<dbReference type="SUPFAM" id="SSF53474">
    <property type="entry name" value="alpha/beta-Hydrolases"/>
    <property type="match status" value="1"/>
</dbReference>
<dbReference type="PANTHER" id="PTHR23091:SF4">
    <property type="entry name" value="N-TERMINAL AMINO-ACID N(ALPHA)-ACETYLTRANSFERASE NATA"/>
    <property type="match status" value="1"/>
</dbReference>
<dbReference type="AlphaFoldDB" id="A0A9W8MVQ3"/>
<evidence type="ECO:0000256" key="1">
    <source>
        <dbReference type="ARBA" id="ARBA00022679"/>
    </source>
</evidence>
<dbReference type="Pfam" id="PF03403">
    <property type="entry name" value="PAF-AH_p_II"/>
    <property type="match status" value="1"/>
</dbReference>
<dbReference type="InterPro" id="IPR029058">
    <property type="entry name" value="AB_hydrolase_fold"/>
</dbReference>
<dbReference type="InterPro" id="IPR045047">
    <property type="entry name" value="Ard1-like"/>
</dbReference>
<dbReference type="PANTHER" id="PTHR23091">
    <property type="entry name" value="N-TERMINAL ACETYLTRANSFERASE"/>
    <property type="match status" value="1"/>
</dbReference>
<gene>
    <name evidence="5" type="ORF">NLJ89_g5320</name>
</gene>
<organism evidence="5 6">
    <name type="scientific">Agrocybe chaxingu</name>
    <dbReference type="NCBI Taxonomy" id="84603"/>
    <lineage>
        <taxon>Eukaryota</taxon>
        <taxon>Fungi</taxon>
        <taxon>Dikarya</taxon>
        <taxon>Basidiomycota</taxon>
        <taxon>Agaricomycotina</taxon>
        <taxon>Agaricomycetes</taxon>
        <taxon>Agaricomycetidae</taxon>
        <taxon>Agaricales</taxon>
        <taxon>Agaricineae</taxon>
        <taxon>Strophariaceae</taxon>
        <taxon>Agrocybe</taxon>
    </lineage>
</organism>
<dbReference type="Proteomes" id="UP001148786">
    <property type="component" value="Unassembled WGS sequence"/>
</dbReference>
<dbReference type="Gene3D" id="3.40.630.30">
    <property type="match status" value="1"/>
</dbReference>
<dbReference type="EMBL" id="JANKHO010000492">
    <property type="protein sequence ID" value="KAJ3509250.1"/>
    <property type="molecule type" value="Genomic_DNA"/>
</dbReference>
<keyword evidence="6" id="KW-1185">Reference proteome</keyword>
<evidence type="ECO:0000256" key="3">
    <source>
        <dbReference type="ARBA" id="ARBA00025786"/>
    </source>
</evidence>
<keyword evidence="1" id="KW-0808">Transferase</keyword>
<feature type="domain" description="N-acetyltransferase" evidence="4">
    <location>
        <begin position="292"/>
        <end position="444"/>
    </location>
</feature>
<evidence type="ECO:0000313" key="5">
    <source>
        <dbReference type="EMBL" id="KAJ3509250.1"/>
    </source>
</evidence>
<comment type="caution">
    <text evidence="5">The sequence shown here is derived from an EMBL/GenBank/DDBJ whole genome shotgun (WGS) entry which is preliminary data.</text>
</comment>
<dbReference type="InterPro" id="IPR000182">
    <property type="entry name" value="GNAT_dom"/>
</dbReference>